<keyword evidence="2" id="KW-1185">Reference proteome</keyword>
<dbReference type="InParanoid" id="A0A5F8HBJ4"/>
<name>A0A5F8HBJ4_MONDO</name>
<protein>
    <submittedName>
        <fullName evidence="1">Uncharacterized protein</fullName>
    </submittedName>
</protein>
<dbReference type="AlphaFoldDB" id="A0A5F8HBJ4"/>
<organism evidence="1 2">
    <name type="scientific">Monodelphis domestica</name>
    <name type="common">Gray short-tailed opossum</name>
    <dbReference type="NCBI Taxonomy" id="13616"/>
    <lineage>
        <taxon>Eukaryota</taxon>
        <taxon>Metazoa</taxon>
        <taxon>Chordata</taxon>
        <taxon>Craniata</taxon>
        <taxon>Vertebrata</taxon>
        <taxon>Euteleostomi</taxon>
        <taxon>Mammalia</taxon>
        <taxon>Metatheria</taxon>
        <taxon>Didelphimorphia</taxon>
        <taxon>Didelphidae</taxon>
        <taxon>Monodelphis</taxon>
    </lineage>
</organism>
<reference evidence="1 2" key="1">
    <citation type="journal article" date="2007" name="Nature">
        <title>Genome of the marsupial Monodelphis domestica reveals innovation in non-coding sequences.</title>
        <authorList>
            <person name="Mikkelsen T.S."/>
            <person name="Wakefield M.J."/>
            <person name="Aken B."/>
            <person name="Amemiya C.T."/>
            <person name="Chang J.L."/>
            <person name="Duke S."/>
            <person name="Garber M."/>
            <person name="Gentles A.J."/>
            <person name="Goodstadt L."/>
            <person name="Heger A."/>
            <person name="Jurka J."/>
            <person name="Kamal M."/>
            <person name="Mauceli E."/>
            <person name="Searle S.M."/>
            <person name="Sharpe T."/>
            <person name="Baker M.L."/>
            <person name="Batzer M.A."/>
            <person name="Benos P.V."/>
            <person name="Belov K."/>
            <person name="Clamp M."/>
            <person name="Cook A."/>
            <person name="Cuff J."/>
            <person name="Das R."/>
            <person name="Davidow L."/>
            <person name="Deakin J.E."/>
            <person name="Fazzari M.J."/>
            <person name="Glass J.L."/>
            <person name="Grabherr M."/>
            <person name="Greally J.M."/>
            <person name="Gu W."/>
            <person name="Hore T.A."/>
            <person name="Huttley G.A."/>
            <person name="Kleber M."/>
            <person name="Jirtle R.L."/>
            <person name="Koina E."/>
            <person name="Lee J.T."/>
            <person name="Mahony S."/>
            <person name="Marra M.A."/>
            <person name="Miller R.D."/>
            <person name="Nicholls R.D."/>
            <person name="Oda M."/>
            <person name="Papenfuss A.T."/>
            <person name="Parra Z.E."/>
            <person name="Pollock D.D."/>
            <person name="Ray D.A."/>
            <person name="Schein J.E."/>
            <person name="Speed T.P."/>
            <person name="Thompson K."/>
            <person name="VandeBerg J.L."/>
            <person name="Wade C.M."/>
            <person name="Walker J.A."/>
            <person name="Waters P.D."/>
            <person name="Webber C."/>
            <person name="Weidman J.R."/>
            <person name="Xie X."/>
            <person name="Zody M.C."/>
            <person name="Baldwin J."/>
            <person name="Abdouelleil A."/>
            <person name="Abdulkadir J."/>
            <person name="Abebe A."/>
            <person name="Abera B."/>
            <person name="Abreu J."/>
            <person name="Acer S.C."/>
            <person name="Aftuck L."/>
            <person name="Alexander A."/>
            <person name="An P."/>
            <person name="Anderson E."/>
            <person name="Anderson S."/>
            <person name="Arachi H."/>
            <person name="Azer M."/>
            <person name="Bachantsang P."/>
            <person name="Barry A."/>
            <person name="Bayul T."/>
            <person name="Berlin A."/>
            <person name="Bessette D."/>
            <person name="Bloom T."/>
            <person name="Bloom T."/>
            <person name="Boguslavskiy L."/>
            <person name="Bonnet C."/>
            <person name="Boukhgalter B."/>
            <person name="Bourzgui I."/>
            <person name="Brown A."/>
            <person name="Cahill P."/>
            <person name="Channer S."/>
            <person name="Cheshatsang Y."/>
            <person name="Chuda L."/>
            <person name="Citroen M."/>
            <person name="Collymore A."/>
            <person name="Cooke P."/>
            <person name="Costello M."/>
            <person name="D'Aco K."/>
            <person name="Daza R."/>
            <person name="De Haan G."/>
            <person name="DeGray S."/>
            <person name="DeMaso C."/>
            <person name="Dhargay N."/>
            <person name="Dooley K."/>
            <person name="Dooley E."/>
            <person name="Doricent M."/>
            <person name="Dorje P."/>
            <person name="Dorjee K."/>
            <person name="Dupes A."/>
            <person name="Elong R."/>
            <person name="Falk J."/>
            <person name="Farina A."/>
            <person name="Faro S."/>
            <person name="Ferguson D."/>
            <person name="Fisher S."/>
            <person name="Foley C.D."/>
            <person name="Franke A."/>
            <person name="Friedrich D."/>
            <person name="Gadbois L."/>
            <person name="Gearin G."/>
            <person name="Gearin C.R."/>
            <person name="Giannoukos G."/>
            <person name="Goode T."/>
            <person name="Graham J."/>
            <person name="Grandbois E."/>
            <person name="Grewal S."/>
            <person name="Gyaltsen K."/>
            <person name="Hafez N."/>
            <person name="Hagos B."/>
            <person name="Hall J."/>
            <person name="Henson C."/>
            <person name="Hollinger A."/>
            <person name="Honan T."/>
            <person name="Huard M.D."/>
            <person name="Hughes L."/>
            <person name="Hurhula B."/>
            <person name="Husby M.E."/>
            <person name="Kamat A."/>
            <person name="Kanga B."/>
            <person name="Kashin S."/>
            <person name="Khazanovich D."/>
            <person name="Kisner P."/>
            <person name="Lance K."/>
            <person name="Lara M."/>
            <person name="Lee W."/>
            <person name="Lennon N."/>
            <person name="Letendre F."/>
            <person name="LeVine R."/>
            <person name="Lipovsky A."/>
            <person name="Liu X."/>
            <person name="Liu J."/>
            <person name="Liu S."/>
            <person name="Lokyitsang T."/>
            <person name="Lokyitsang Y."/>
            <person name="Lubonja R."/>
            <person name="Lui A."/>
            <person name="MacDonald P."/>
            <person name="Magnisalis V."/>
            <person name="Maru K."/>
            <person name="Matthews C."/>
            <person name="McCusker W."/>
            <person name="McDonough S."/>
            <person name="Mehta T."/>
            <person name="Meldrim J."/>
            <person name="Meneus L."/>
            <person name="Mihai O."/>
            <person name="Mihalev A."/>
            <person name="Mihova T."/>
            <person name="Mittelman R."/>
            <person name="Mlenga V."/>
            <person name="Montmayeur A."/>
            <person name="Mulrain L."/>
            <person name="Navidi A."/>
            <person name="Naylor J."/>
            <person name="Negash T."/>
            <person name="Nguyen T."/>
            <person name="Nguyen N."/>
            <person name="Nicol R."/>
            <person name="Norbu C."/>
            <person name="Norbu N."/>
            <person name="Novod N."/>
            <person name="O'Neill B."/>
            <person name="Osman S."/>
            <person name="Markiewicz E."/>
            <person name="Oyono O.L."/>
            <person name="Patti C."/>
            <person name="Phunkhang P."/>
            <person name="Pierre F."/>
            <person name="Priest M."/>
            <person name="Raghuraman S."/>
            <person name="Rege F."/>
            <person name="Reyes R."/>
            <person name="Rise C."/>
            <person name="Rogov P."/>
            <person name="Ross K."/>
            <person name="Ryan E."/>
            <person name="Settipalli S."/>
            <person name="Shea T."/>
            <person name="Sherpa N."/>
            <person name="Shi L."/>
            <person name="Shih D."/>
            <person name="Sparrow T."/>
            <person name="Spaulding J."/>
            <person name="Stalker J."/>
            <person name="Stange-Thomann N."/>
            <person name="Stavropoulos S."/>
            <person name="Stone C."/>
            <person name="Strader C."/>
            <person name="Tesfaye S."/>
            <person name="Thomson T."/>
            <person name="Thoulutsang Y."/>
            <person name="Thoulutsang D."/>
            <person name="Topham K."/>
            <person name="Topping I."/>
            <person name="Tsamla T."/>
            <person name="Vassiliev H."/>
            <person name="Vo A."/>
            <person name="Wangchuk T."/>
            <person name="Wangdi T."/>
            <person name="Weiand M."/>
            <person name="Wilkinson J."/>
            <person name="Wilson A."/>
            <person name="Yadav S."/>
            <person name="Young G."/>
            <person name="Yu Q."/>
            <person name="Zembek L."/>
            <person name="Zhong D."/>
            <person name="Zimmer A."/>
            <person name="Zwirko Z."/>
            <person name="Jaffe D.B."/>
            <person name="Alvarez P."/>
            <person name="Brockman W."/>
            <person name="Butler J."/>
            <person name="Chin C."/>
            <person name="Gnerre S."/>
            <person name="MacCallum I."/>
            <person name="Graves J.A."/>
            <person name="Ponting C.P."/>
            <person name="Breen M."/>
            <person name="Samollow P.B."/>
            <person name="Lander E.S."/>
            <person name="Lindblad-Toh K."/>
        </authorList>
    </citation>
    <scope>NUCLEOTIDE SEQUENCE [LARGE SCALE GENOMIC DNA]</scope>
</reference>
<dbReference type="Ensembl" id="ENSMODT00000075651.1">
    <property type="protein sequence ID" value="ENSMODP00000056506.1"/>
    <property type="gene ID" value="ENSMODG00000039883.1"/>
</dbReference>
<reference evidence="1" key="2">
    <citation type="submission" date="2025-08" db="UniProtKB">
        <authorList>
            <consortium name="Ensembl"/>
        </authorList>
    </citation>
    <scope>IDENTIFICATION</scope>
</reference>
<proteinExistence type="predicted"/>
<evidence type="ECO:0000313" key="2">
    <source>
        <dbReference type="Proteomes" id="UP000002280"/>
    </source>
</evidence>
<evidence type="ECO:0000313" key="1">
    <source>
        <dbReference type="Ensembl" id="ENSMODP00000056506.1"/>
    </source>
</evidence>
<dbReference type="Bgee" id="ENSMODG00000039883">
    <property type="expression patterns" value="Expressed in blood and 10 other cell types or tissues"/>
</dbReference>
<accession>A0A5F8HBJ4</accession>
<sequence>MGLFCLMVTFLSLFVM</sequence>
<dbReference type="Proteomes" id="UP000002280">
    <property type="component" value="Chromosome 1"/>
</dbReference>
<reference evidence="1" key="3">
    <citation type="submission" date="2025-09" db="UniProtKB">
        <authorList>
            <consortium name="Ensembl"/>
        </authorList>
    </citation>
    <scope>IDENTIFICATION</scope>
</reference>